<protein>
    <recommendedName>
        <fullName evidence="5">Lipoprotein</fullName>
    </recommendedName>
</protein>
<keyword evidence="2" id="KW-0732">Signal</keyword>
<dbReference type="PROSITE" id="PS51257">
    <property type="entry name" value="PROKAR_LIPOPROTEIN"/>
    <property type="match status" value="1"/>
</dbReference>
<dbReference type="OrthoDB" id="7185422at2"/>
<proteinExistence type="predicted"/>
<dbReference type="EMBL" id="WTYK01000006">
    <property type="protein sequence ID" value="MXP42264.1"/>
    <property type="molecule type" value="Genomic_DNA"/>
</dbReference>
<feature type="signal peptide" evidence="2">
    <location>
        <begin position="1"/>
        <end position="21"/>
    </location>
</feature>
<feature type="chain" id="PRO_5026030776" description="Lipoprotein" evidence="2">
    <location>
        <begin position="22"/>
        <end position="264"/>
    </location>
</feature>
<comment type="caution">
    <text evidence="3">The sequence shown here is derived from an EMBL/GenBank/DDBJ whole genome shotgun (WGS) entry which is preliminary data.</text>
</comment>
<evidence type="ECO:0000313" key="3">
    <source>
        <dbReference type="EMBL" id="MXP42264.1"/>
    </source>
</evidence>
<dbReference type="Proteomes" id="UP000469159">
    <property type="component" value="Unassembled WGS sequence"/>
</dbReference>
<keyword evidence="4" id="KW-1185">Reference proteome</keyword>
<evidence type="ECO:0000256" key="1">
    <source>
        <dbReference type="SAM" id="MobiDB-lite"/>
    </source>
</evidence>
<gene>
    <name evidence="3" type="ORF">GRI75_11500</name>
</gene>
<dbReference type="RefSeq" id="WP_160747114.1">
    <property type="nucleotide sequence ID" value="NZ_WTYK01000006.1"/>
</dbReference>
<accession>A0A6I4UWK2</accession>
<evidence type="ECO:0000313" key="4">
    <source>
        <dbReference type="Proteomes" id="UP000469159"/>
    </source>
</evidence>
<organism evidence="3 4">
    <name type="scientific">Croceibacterium soli</name>
    <dbReference type="NCBI Taxonomy" id="1739690"/>
    <lineage>
        <taxon>Bacteria</taxon>
        <taxon>Pseudomonadati</taxon>
        <taxon>Pseudomonadota</taxon>
        <taxon>Alphaproteobacteria</taxon>
        <taxon>Sphingomonadales</taxon>
        <taxon>Erythrobacteraceae</taxon>
        <taxon>Croceibacterium</taxon>
    </lineage>
</organism>
<evidence type="ECO:0008006" key="5">
    <source>
        <dbReference type="Google" id="ProtNLM"/>
    </source>
</evidence>
<name>A0A6I4UWK2_9SPHN</name>
<reference evidence="3 4" key="1">
    <citation type="submission" date="2019-12" db="EMBL/GenBank/DDBJ databases">
        <title>Genomic-based taxomic classification of the family Erythrobacteraceae.</title>
        <authorList>
            <person name="Xu L."/>
        </authorList>
    </citation>
    <scope>NUCLEOTIDE SEQUENCE [LARGE SCALE GENOMIC DNA]</scope>
    <source>
        <strain evidence="3 4">MCCC 1K02066</strain>
    </source>
</reference>
<dbReference type="AlphaFoldDB" id="A0A6I4UWK2"/>
<sequence length="264" mass="27189">MRILASALALVLAAAPAAAFACSPAPGYSLPTNLELARTADLVLLGEVVGGTAGAALEPQAAKIEVRPLAALKGLMPTGNLVMPGMYLAGPGDDAGGASDPLAFGEAHPSAYSGACIRRIFPPGARVLFFLERVDGEWAPAGGPFSRWAENVESETAPWVQLASFYIEAARLPEAERVAALQEQREALSVHQDMPEAAAMAADIERSLAGPAAPLKGAPPPVEQPAITLPEAEPAPEPEQAPEPSDAEADGLDEVQQGIDSFGD</sequence>
<evidence type="ECO:0000256" key="2">
    <source>
        <dbReference type="SAM" id="SignalP"/>
    </source>
</evidence>
<feature type="region of interest" description="Disordered" evidence="1">
    <location>
        <begin position="210"/>
        <end position="264"/>
    </location>
</feature>